<dbReference type="EMBL" id="KV748267">
    <property type="protein sequence ID" value="OCK87169.1"/>
    <property type="molecule type" value="Genomic_DNA"/>
</dbReference>
<evidence type="ECO:0000313" key="2">
    <source>
        <dbReference type="Proteomes" id="UP000250078"/>
    </source>
</evidence>
<accession>A0ACC8EM89</accession>
<name>A0ACC8EM89_9PEZI</name>
<feature type="non-terminal residue" evidence="1">
    <location>
        <position position="1"/>
    </location>
</feature>
<sequence length="72" mass="8680">DYLNNFYSAYLDDILIYNNNPFKHTKYRLRDTGPYINLKKCKFLVIEVKYLKLIITTKGVRMDPKKVYIITK</sequence>
<gene>
    <name evidence="1" type="ORF">K441DRAFT_595503</name>
</gene>
<proteinExistence type="predicted"/>
<evidence type="ECO:0000313" key="1">
    <source>
        <dbReference type="EMBL" id="OCK87169.1"/>
    </source>
</evidence>
<protein>
    <submittedName>
        <fullName evidence="1">Uncharacterized protein</fullName>
    </submittedName>
</protein>
<organism evidence="1 2">
    <name type="scientific">Cenococcum geophilum 1.58</name>
    <dbReference type="NCBI Taxonomy" id="794803"/>
    <lineage>
        <taxon>Eukaryota</taxon>
        <taxon>Fungi</taxon>
        <taxon>Dikarya</taxon>
        <taxon>Ascomycota</taxon>
        <taxon>Pezizomycotina</taxon>
        <taxon>Dothideomycetes</taxon>
        <taxon>Pleosporomycetidae</taxon>
        <taxon>Gloniales</taxon>
        <taxon>Gloniaceae</taxon>
        <taxon>Cenococcum</taxon>
    </lineage>
</organism>
<reference evidence="1 2" key="1">
    <citation type="journal article" date="2016" name="Nat. Commun.">
        <title>Ectomycorrhizal ecology is imprinted in the genome of the dominant symbiotic fungus Cenococcum geophilum.</title>
        <authorList>
            <consortium name="DOE Joint Genome Institute"/>
            <person name="Peter M."/>
            <person name="Kohler A."/>
            <person name="Ohm R.A."/>
            <person name="Kuo A."/>
            <person name="Krutzmann J."/>
            <person name="Morin E."/>
            <person name="Arend M."/>
            <person name="Barry K.W."/>
            <person name="Binder M."/>
            <person name="Choi C."/>
            <person name="Clum A."/>
            <person name="Copeland A."/>
            <person name="Grisel N."/>
            <person name="Haridas S."/>
            <person name="Kipfer T."/>
            <person name="LaButti K."/>
            <person name="Lindquist E."/>
            <person name="Lipzen A."/>
            <person name="Maire R."/>
            <person name="Meier B."/>
            <person name="Mihaltcheva S."/>
            <person name="Molinier V."/>
            <person name="Murat C."/>
            <person name="Poggeler S."/>
            <person name="Quandt C.A."/>
            <person name="Sperisen C."/>
            <person name="Tritt A."/>
            <person name="Tisserant E."/>
            <person name="Crous P.W."/>
            <person name="Henrissat B."/>
            <person name="Nehls U."/>
            <person name="Egli S."/>
            <person name="Spatafora J.W."/>
            <person name="Grigoriev I.V."/>
            <person name="Martin F.M."/>
        </authorList>
    </citation>
    <scope>NUCLEOTIDE SEQUENCE [LARGE SCALE GENOMIC DNA]</scope>
    <source>
        <strain evidence="1 2">1.58</strain>
    </source>
</reference>
<dbReference type="Proteomes" id="UP000250078">
    <property type="component" value="Unassembled WGS sequence"/>
</dbReference>
<keyword evidence="2" id="KW-1185">Reference proteome</keyword>